<accession>A0A9P7E975</accession>
<dbReference type="OrthoDB" id="429143at2759"/>
<keyword evidence="4" id="KW-1185">Reference proteome</keyword>
<dbReference type="InterPro" id="IPR036188">
    <property type="entry name" value="FAD/NAD-bd_sf"/>
</dbReference>
<organism evidence="3 4">
    <name type="scientific">Suillus subaureus</name>
    <dbReference type="NCBI Taxonomy" id="48587"/>
    <lineage>
        <taxon>Eukaryota</taxon>
        <taxon>Fungi</taxon>
        <taxon>Dikarya</taxon>
        <taxon>Basidiomycota</taxon>
        <taxon>Agaricomycotina</taxon>
        <taxon>Agaricomycetes</taxon>
        <taxon>Agaricomycetidae</taxon>
        <taxon>Boletales</taxon>
        <taxon>Suillineae</taxon>
        <taxon>Suillaceae</taxon>
        <taxon>Suillus</taxon>
    </lineage>
</organism>
<dbReference type="Gene3D" id="3.50.50.60">
    <property type="entry name" value="FAD/NAD(P)-binding domain"/>
    <property type="match status" value="1"/>
</dbReference>
<evidence type="ECO:0000313" key="3">
    <source>
        <dbReference type="EMBL" id="KAG1814421.1"/>
    </source>
</evidence>
<dbReference type="EMBL" id="JABBWG010000021">
    <property type="protein sequence ID" value="KAG1814421.1"/>
    <property type="molecule type" value="Genomic_DNA"/>
</dbReference>
<feature type="region of interest" description="Disordered" evidence="1">
    <location>
        <begin position="1"/>
        <end position="30"/>
    </location>
</feature>
<dbReference type="Pfam" id="PF01266">
    <property type="entry name" value="DAO"/>
    <property type="match status" value="1"/>
</dbReference>
<evidence type="ECO:0000313" key="4">
    <source>
        <dbReference type="Proteomes" id="UP000807769"/>
    </source>
</evidence>
<comment type="caution">
    <text evidence="3">The sequence shown here is derived from an EMBL/GenBank/DDBJ whole genome shotgun (WGS) entry which is preliminary data.</text>
</comment>
<dbReference type="PANTHER" id="PTHR13847">
    <property type="entry name" value="SARCOSINE DEHYDROGENASE-RELATED"/>
    <property type="match status" value="1"/>
</dbReference>
<dbReference type="RefSeq" id="XP_041191882.1">
    <property type="nucleotide sequence ID" value="XM_041341665.1"/>
</dbReference>
<dbReference type="GO" id="GO:0005737">
    <property type="term" value="C:cytoplasm"/>
    <property type="evidence" value="ECO:0007669"/>
    <property type="project" value="TreeGrafter"/>
</dbReference>
<evidence type="ECO:0000256" key="1">
    <source>
        <dbReference type="SAM" id="MobiDB-lite"/>
    </source>
</evidence>
<dbReference type="PANTHER" id="PTHR13847:SF213">
    <property type="entry name" value="DEPENDENT OXIDOREDUCTASE, PUTATIVE-RELATED"/>
    <property type="match status" value="1"/>
</dbReference>
<dbReference type="AlphaFoldDB" id="A0A9P7E975"/>
<dbReference type="InterPro" id="IPR006076">
    <property type="entry name" value="FAD-dep_OxRdtase"/>
</dbReference>
<sequence length="541" mass="58635">MGNCVSRSKQPFPVSRSSSAEKNIGSGVPDGLPIAEPTTSFWTIPATSIAKPQPQENLPSHADVVIIGSGISGASFARTLLECGDCLHVVMLEAQDVCSGATGRNGGHIFPATYHDYEDLKKRVGEDMAKKMMRFRKAHLDEILAIAAEEGITEYTQCRAVEGVDVYFDKPTFKEAQRKLQVYQRDMGEHAGPYACYEGLDAQEKFHLSPLAVGCITTRAGAIHPYRFVTSILSRLLADYPKEFEIHTRAPCTSIDEPTSSCPFYRLTTARGVITTPHVVHLTNAYAPALLPALKGAILPIRETMTAQRPGRNLHASTLRGGRSFVFFDSPRKGFDYLTQLPEGEHELMFGAGFESSTDSGNNAMYGVHSAAHVGGAMPIYFGAESWGAEALPTTPTNEQDVGVGLWAEGRVKAIWSGLLSESADGMPWVGKVHVNVAGRKAPPASSAPSSLKSNTKKLKSVVTAAPGEWIAAGYSGEGMVHAWLSSKAVALMLLGEDLTEVRTWFPELFSVTEDRVKVIKRTFKPDVVLTRSGKRCVFSL</sequence>
<name>A0A9P7E975_9AGAM</name>
<protein>
    <submittedName>
        <fullName evidence="3">FAD dependent oxidoreductase-domain-containing protein</fullName>
    </submittedName>
</protein>
<dbReference type="GeneID" id="64635681"/>
<dbReference type="SUPFAM" id="SSF51905">
    <property type="entry name" value="FAD/NAD(P)-binding domain"/>
    <property type="match status" value="1"/>
</dbReference>
<dbReference type="Gene3D" id="3.30.9.10">
    <property type="entry name" value="D-Amino Acid Oxidase, subunit A, domain 2"/>
    <property type="match status" value="1"/>
</dbReference>
<evidence type="ECO:0000259" key="2">
    <source>
        <dbReference type="Pfam" id="PF01266"/>
    </source>
</evidence>
<reference evidence="3" key="1">
    <citation type="journal article" date="2020" name="New Phytol.">
        <title>Comparative genomics reveals dynamic genome evolution in host specialist ectomycorrhizal fungi.</title>
        <authorList>
            <person name="Lofgren L.A."/>
            <person name="Nguyen N.H."/>
            <person name="Vilgalys R."/>
            <person name="Ruytinx J."/>
            <person name="Liao H.L."/>
            <person name="Branco S."/>
            <person name="Kuo A."/>
            <person name="LaButti K."/>
            <person name="Lipzen A."/>
            <person name="Andreopoulos W."/>
            <person name="Pangilinan J."/>
            <person name="Riley R."/>
            <person name="Hundley H."/>
            <person name="Na H."/>
            <person name="Barry K."/>
            <person name="Grigoriev I.V."/>
            <person name="Stajich J.E."/>
            <person name="Kennedy P.G."/>
        </authorList>
    </citation>
    <scope>NUCLEOTIDE SEQUENCE</scope>
    <source>
        <strain evidence="3">MN1</strain>
    </source>
</reference>
<gene>
    <name evidence="3" type="ORF">BJ212DRAFT_1513734</name>
</gene>
<feature type="compositionally biased region" description="Polar residues" evidence="1">
    <location>
        <begin position="1"/>
        <end position="21"/>
    </location>
</feature>
<dbReference type="Proteomes" id="UP000807769">
    <property type="component" value="Unassembled WGS sequence"/>
</dbReference>
<feature type="domain" description="FAD dependent oxidoreductase" evidence="2">
    <location>
        <begin position="63"/>
        <end position="491"/>
    </location>
</feature>
<proteinExistence type="predicted"/>